<sequence length="253" mass="26541">MNTLACVKRVPDTGAKIVLTDDQRGIDTSTLGFTMSPHEECALEEAVRIAEDRDGTATALTLGPEAADEQLRTALAMGADEATLLETEDGEWGPVDTATAIADYVAEAETDFDVLLVGNESADAANYQVGTHLAGQLDLPFVAGIKSLDVADGTAVAKREVGGGEEVYEVDLPAVIAVKEGLNEPRYPSMRSKMRARKQEVASAAPDPAGADCLEMVRLESPADDEGAAEILGDGPDAAADVLEVLRDDVEVL</sequence>
<dbReference type="PANTHER" id="PTHR21294">
    <property type="entry name" value="ELECTRON TRANSFER FLAVOPROTEIN BETA-SUBUNIT"/>
    <property type="match status" value="1"/>
</dbReference>
<keyword evidence="3" id="KW-0249">Electron transport</keyword>
<proteinExistence type="inferred from homology"/>
<dbReference type="Proteomes" id="UP000199079">
    <property type="component" value="Unassembled WGS sequence"/>
</dbReference>
<dbReference type="InterPro" id="IPR014730">
    <property type="entry name" value="ETF_a/b_N"/>
</dbReference>
<evidence type="ECO:0000256" key="1">
    <source>
        <dbReference type="ARBA" id="ARBA00007557"/>
    </source>
</evidence>
<dbReference type="PANTHER" id="PTHR21294:SF8">
    <property type="entry name" value="ELECTRON TRANSFER FLAVOPROTEIN SUBUNIT BETA"/>
    <property type="match status" value="1"/>
</dbReference>
<dbReference type="InterPro" id="IPR012255">
    <property type="entry name" value="ETF_b"/>
</dbReference>
<evidence type="ECO:0000259" key="4">
    <source>
        <dbReference type="SMART" id="SM00893"/>
    </source>
</evidence>
<evidence type="ECO:0000256" key="2">
    <source>
        <dbReference type="ARBA" id="ARBA00022448"/>
    </source>
</evidence>
<dbReference type="SUPFAM" id="SSF52402">
    <property type="entry name" value="Adenine nucleotide alpha hydrolases-like"/>
    <property type="match status" value="1"/>
</dbReference>
<dbReference type="EMBL" id="FNPC01000001">
    <property type="protein sequence ID" value="SDX81196.1"/>
    <property type="molecule type" value="Genomic_DNA"/>
</dbReference>
<organism evidence="5 6">
    <name type="scientific">Halopenitus persicus</name>
    <dbReference type="NCBI Taxonomy" id="1048396"/>
    <lineage>
        <taxon>Archaea</taxon>
        <taxon>Methanobacteriati</taxon>
        <taxon>Methanobacteriota</taxon>
        <taxon>Stenosarchaea group</taxon>
        <taxon>Halobacteria</taxon>
        <taxon>Halobacteriales</taxon>
        <taxon>Haloferacaceae</taxon>
        <taxon>Halopenitus</taxon>
    </lineage>
</organism>
<dbReference type="AlphaFoldDB" id="A0A1H3ER29"/>
<dbReference type="SMART" id="SM00893">
    <property type="entry name" value="ETF"/>
    <property type="match status" value="1"/>
</dbReference>
<dbReference type="RefSeq" id="WP_021074992.1">
    <property type="nucleotide sequence ID" value="NZ_FNPC01000001.1"/>
</dbReference>
<reference evidence="6" key="1">
    <citation type="submission" date="2016-10" db="EMBL/GenBank/DDBJ databases">
        <authorList>
            <person name="Varghese N."/>
            <person name="Submissions S."/>
        </authorList>
    </citation>
    <scope>NUCLEOTIDE SEQUENCE [LARGE SCALE GENOMIC DNA]</scope>
    <source>
        <strain evidence="6">DC30,IBRC 10041,KCTC 4046</strain>
    </source>
</reference>
<evidence type="ECO:0000256" key="3">
    <source>
        <dbReference type="ARBA" id="ARBA00022982"/>
    </source>
</evidence>
<gene>
    <name evidence="5" type="ORF">SAMN05216564_101560</name>
</gene>
<dbReference type="OrthoDB" id="6635at2157"/>
<dbReference type="CDD" id="cd01714">
    <property type="entry name" value="ETF_beta"/>
    <property type="match status" value="1"/>
</dbReference>
<dbReference type="InterPro" id="IPR033948">
    <property type="entry name" value="ETF_beta_N"/>
</dbReference>
<feature type="domain" description="Electron transfer flavoprotein alpha/beta-subunit N-terminal" evidence="4">
    <location>
        <begin position="23"/>
        <end position="213"/>
    </location>
</feature>
<dbReference type="Gene3D" id="3.40.50.620">
    <property type="entry name" value="HUPs"/>
    <property type="match status" value="1"/>
</dbReference>
<dbReference type="GeneID" id="43839743"/>
<dbReference type="PIRSF" id="PIRSF000090">
    <property type="entry name" value="Beta-ETF"/>
    <property type="match status" value="1"/>
</dbReference>
<dbReference type="Pfam" id="PF01012">
    <property type="entry name" value="ETF"/>
    <property type="match status" value="1"/>
</dbReference>
<dbReference type="InterPro" id="IPR014729">
    <property type="entry name" value="Rossmann-like_a/b/a_fold"/>
</dbReference>
<name>A0A1H3ER29_9EURY</name>
<keyword evidence="6" id="KW-1185">Reference proteome</keyword>
<dbReference type="GO" id="GO:0009055">
    <property type="term" value="F:electron transfer activity"/>
    <property type="evidence" value="ECO:0007669"/>
    <property type="project" value="InterPro"/>
</dbReference>
<evidence type="ECO:0000313" key="6">
    <source>
        <dbReference type="Proteomes" id="UP000199079"/>
    </source>
</evidence>
<keyword evidence="2" id="KW-0813">Transport</keyword>
<accession>A0A1H3ER29</accession>
<evidence type="ECO:0000313" key="5">
    <source>
        <dbReference type="EMBL" id="SDX81196.1"/>
    </source>
</evidence>
<comment type="similarity">
    <text evidence="1">Belongs to the ETF beta-subunit/FixA family.</text>
</comment>
<protein>
    <submittedName>
        <fullName evidence="5">Electron transfer flavoprotein beta subunit</fullName>
    </submittedName>
</protein>